<reference evidence="11 12" key="1">
    <citation type="submission" date="2011-02" db="EMBL/GenBank/DDBJ databases">
        <authorList>
            <person name="Weinstock G."/>
            <person name="Sodergren E."/>
            <person name="Clifton S."/>
            <person name="Fulton L."/>
            <person name="Fulton B."/>
            <person name="Courtney L."/>
            <person name="Fronick C."/>
            <person name="Harrison M."/>
            <person name="Strong C."/>
            <person name="Farmer C."/>
            <person name="Delahaunty K."/>
            <person name="Markovic C."/>
            <person name="Hall O."/>
            <person name="Minx P."/>
            <person name="Tomlinson C."/>
            <person name="Mitreva M."/>
            <person name="Hou S."/>
            <person name="Chen J."/>
            <person name="Wollam A."/>
            <person name="Pepin K.H."/>
            <person name="Johnson M."/>
            <person name="Bhonagiri V."/>
            <person name="Zhang X."/>
            <person name="Suruliraj S."/>
            <person name="Warren W."/>
            <person name="Chinwalla A."/>
            <person name="Mardis E.R."/>
            <person name="Wilson R.K."/>
        </authorList>
    </citation>
    <scope>NUCLEOTIDE SEQUENCE [LARGE SCALE GENOMIC DNA]</scope>
    <source>
        <strain evidence="11 12">YIT 12057</strain>
    </source>
</reference>
<dbReference type="GO" id="GO:0005886">
    <property type="term" value="C:plasma membrane"/>
    <property type="evidence" value="ECO:0007669"/>
    <property type="project" value="UniProtKB-SubCell"/>
</dbReference>
<evidence type="ECO:0000256" key="9">
    <source>
        <dbReference type="SAM" id="Phobius"/>
    </source>
</evidence>
<dbReference type="InterPro" id="IPR000731">
    <property type="entry name" value="SSD"/>
</dbReference>
<keyword evidence="7 9" id="KW-1133">Transmembrane helix</keyword>
<dbReference type="Gene3D" id="3.30.70.1440">
    <property type="entry name" value="Multidrug efflux transporter AcrB pore domain"/>
    <property type="match status" value="1"/>
</dbReference>
<evidence type="ECO:0000256" key="3">
    <source>
        <dbReference type="ARBA" id="ARBA00022448"/>
    </source>
</evidence>
<dbReference type="PANTHER" id="PTHR32063:SF11">
    <property type="entry name" value="CATION OR DRUG EFFLUX SYSTEM PROTEIN"/>
    <property type="match status" value="1"/>
</dbReference>
<dbReference type="NCBIfam" id="NF000282">
    <property type="entry name" value="RND_permease_1"/>
    <property type="match status" value="1"/>
</dbReference>
<accession>F3PMV2</accession>
<feature type="transmembrane region" description="Helical" evidence="9">
    <location>
        <begin position="369"/>
        <end position="391"/>
    </location>
</feature>
<feature type="transmembrane region" description="Helical" evidence="9">
    <location>
        <begin position="397"/>
        <end position="416"/>
    </location>
</feature>
<evidence type="ECO:0000256" key="7">
    <source>
        <dbReference type="ARBA" id="ARBA00022989"/>
    </source>
</evidence>
<evidence type="ECO:0000256" key="8">
    <source>
        <dbReference type="ARBA" id="ARBA00023136"/>
    </source>
</evidence>
<evidence type="ECO:0000256" key="4">
    <source>
        <dbReference type="ARBA" id="ARBA00022475"/>
    </source>
</evidence>
<comment type="subcellular location">
    <subcellularLocation>
        <location evidence="1">Cell inner membrane</location>
        <topology evidence="1">Multi-pass membrane protein</topology>
    </subcellularLocation>
</comment>
<evidence type="ECO:0000259" key="10">
    <source>
        <dbReference type="PROSITE" id="PS50156"/>
    </source>
</evidence>
<comment type="caution">
    <text evidence="11">The sequence shown here is derived from an EMBL/GenBank/DDBJ whole genome shotgun (WGS) entry which is preliminary data.</text>
</comment>
<dbReference type="InterPro" id="IPR004764">
    <property type="entry name" value="MdtF-like"/>
</dbReference>
<dbReference type="PRINTS" id="PR00702">
    <property type="entry name" value="ACRIFLAVINRP"/>
</dbReference>
<dbReference type="GeneID" id="86047894"/>
<dbReference type="Gene3D" id="3.30.70.1320">
    <property type="entry name" value="Multidrug efflux transporter AcrB pore domain like"/>
    <property type="match status" value="1"/>
</dbReference>
<dbReference type="Proteomes" id="UP000003416">
    <property type="component" value="Unassembled WGS sequence"/>
</dbReference>
<organism evidence="11 12">
    <name type="scientific">Bacteroides fluxus YIT 12057</name>
    <dbReference type="NCBI Taxonomy" id="763034"/>
    <lineage>
        <taxon>Bacteria</taxon>
        <taxon>Pseudomonadati</taxon>
        <taxon>Bacteroidota</taxon>
        <taxon>Bacteroidia</taxon>
        <taxon>Bacteroidales</taxon>
        <taxon>Bacteroidaceae</taxon>
        <taxon>Bacteroides</taxon>
    </lineage>
</organism>
<dbReference type="RefSeq" id="WP_009123421.1">
    <property type="nucleotide sequence ID" value="NZ_GL882604.1"/>
</dbReference>
<evidence type="ECO:0000313" key="12">
    <source>
        <dbReference type="Proteomes" id="UP000003416"/>
    </source>
</evidence>
<dbReference type="GO" id="GO:0015562">
    <property type="term" value="F:efflux transmembrane transporter activity"/>
    <property type="evidence" value="ECO:0007669"/>
    <property type="project" value="InterPro"/>
</dbReference>
<dbReference type="FunFam" id="1.20.1640.10:FF:000001">
    <property type="entry name" value="Efflux pump membrane transporter"/>
    <property type="match status" value="1"/>
</dbReference>
<dbReference type="Gene3D" id="3.30.2090.10">
    <property type="entry name" value="Multidrug efflux transporter AcrB TolC docking domain, DN and DC subdomains"/>
    <property type="match status" value="2"/>
</dbReference>
<dbReference type="GO" id="GO:0009636">
    <property type="term" value="P:response to toxic substance"/>
    <property type="evidence" value="ECO:0007669"/>
    <property type="project" value="UniProtKB-ARBA"/>
</dbReference>
<evidence type="ECO:0000256" key="2">
    <source>
        <dbReference type="ARBA" id="ARBA00010942"/>
    </source>
</evidence>
<dbReference type="HOGENOM" id="CLU_002755_1_1_10"/>
<dbReference type="PROSITE" id="PS50156">
    <property type="entry name" value="SSD"/>
    <property type="match status" value="1"/>
</dbReference>
<dbReference type="EMBL" id="AFBN01000003">
    <property type="protein sequence ID" value="EGF59890.1"/>
    <property type="molecule type" value="Genomic_DNA"/>
</dbReference>
<dbReference type="Gene3D" id="3.30.70.1430">
    <property type="entry name" value="Multidrug efflux transporter AcrB pore domain"/>
    <property type="match status" value="2"/>
</dbReference>
<dbReference type="FunFam" id="3.30.70.1430:FF:000001">
    <property type="entry name" value="Efflux pump membrane transporter"/>
    <property type="match status" value="1"/>
</dbReference>
<dbReference type="GO" id="GO:0042910">
    <property type="term" value="F:xenobiotic transmembrane transporter activity"/>
    <property type="evidence" value="ECO:0007669"/>
    <property type="project" value="TreeGrafter"/>
</dbReference>
<dbReference type="Pfam" id="PF00873">
    <property type="entry name" value="ACR_tran"/>
    <property type="match status" value="1"/>
</dbReference>
<feature type="transmembrane region" description="Helical" evidence="9">
    <location>
        <begin position="437"/>
        <end position="457"/>
    </location>
</feature>
<feature type="transmembrane region" description="Helical" evidence="9">
    <location>
        <begin position="477"/>
        <end position="500"/>
    </location>
</feature>
<feature type="transmembrane region" description="Helical" evidence="9">
    <location>
        <begin position="897"/>
        <end position="918"/>
    </location>
</feature>
<keyword evidence="8 9" id="KW-0472">Membrane</keyword>
<protein>
    <submittedName>
        <fullName evidence="11">Multidrug efflux pump BpeF</fullName>
    </submittedName>
</protein>
<dbReference type="eggNOG" id="COG0841">
    <property type="taxonomic scope" value="Bacteria"/>
</dbReference>
<keyword evidence="12" id="KW-1185">Reference proteome</keyword>
<evidence type="ECO:0000256" key="1">
    <source>
        <dbReference type="ARBA" id="ARBA00004429"/>
    </source>
</evidence>
<dbReference type="SUPFAM" id="SSF82866">
    <property type="entry name" value="Multidrug efflux transporter AcrB transmembrane domain"/>
    <property type="match status" value="2"/>
</dbReference>
<feature type="transmembrane region" description="Helical" evidence="9">
    <location>
        <begin position="537"/>
        <end position="557"/>
    </location>
</feature>
<name>F3PMV2_9BACE</name>
<comment type="similarity">
    <text evidence="2">Belongs to the resistance-nodulation-cell division (RND) (TC 2.A.6) family.</text>
</comment>
<evidence type="ECO:0000313" key="11">
    <source>
        <dbReference type="EMBL" id="EGF59890.1"/>
    </source>
</evidence>
<dbReference type="InterPro" id="IPR027463">
    <property type="entry name" value="AcrB_DN_DC_subdom"/>
</dbReference>
<dbReference type="PANTHER" id="PTHR32063">
    <property type="match status" value="1"/>
</dbReference>
<dbReference type="Gene3D" id="1.20.1640.10">
    <property type="entry name" value="Multidrug efflux transporter AcrB transmembrane domain"/>
    <property type="match status" value="2"/>
</dbReference>
<feature type="transmembrane region" description="Helical" evidence="9">
    <location>
        <begin position="343"/>
        <end position="362"/>
    </location>
</feature>
<evidence type="ECO:0000256" key="5">
    <source>
        <dbReference type="ARBA" id="ARBA00022519"/>
    </source>
</evidence>
<feature type="transmembrane region" description="Helical" evidence="9">
    <location>
        <begin position="972"/>
        <end position="992"/>
    </location>
</feature>
<feature type="transmembrane region" description="Helical" evidence="9">
    <location>
        <begin position="872"/>
        <end position="890"/>
    </location>
</feature>
<dbReference type="NCBIfam" id="TIGR00915">
    <property type="entry name" value="2A0602"/>
    <property type="match status" value="1"/>
</dbReference>
<proteinExistence type="inferred from homology"/>
<dbReference type="SUPFAM" id="SSF82693">
    <property type="entry name" value="Multidrug efflux transporter AcrB pore domain, PN1, PN2, PC1 and PC2 subdomains"/>
    <property type="match status" value="3"/>
</dbReference>
<keyword evidence="4" id="KW-1003">Cell membrane</keyword>
<sequence length="1042" mass="112272">MFSKFFIDRPIFATVLALLIVVAGLVTLGILPIAQYPEITPPTVQVSAVYPGANAQTVAQTVGIPIERQVNGVDGMLYMSSNSSSSGAYSLTITFAVGTDIDMATVQVQNRVSVAQSSLPAPVVVQGVTVQKKSSNIVMFLTMKSDNKDYDGLYLSNYAKLNLVDQLTRVRGVGAVNVMGAGDYSMRVWLDPAAMRIRNLSPADVYQAIQTQNVEVSAGNVGQPVGAGNKNSYQYSLTVKGRLTSPEEFGNIILRTEAGGRVLRLRDVAHIDLGSASYSVVSQLNGKPTAAIAIYQQPGSNSLDVSKGVKAKMQELSQNFPAGIQYNVTLDTTDVIHASIDEVMVTFLETTLLVVLVIFLFLQNWRAVVIPCITIPVSLIGTLAVMALFGFSINTLTLFGLILAVAIVVDDAIVVVENSTRLLDTGRYTARQAVTEAMGEITGPIVGVVLVLLAVFIPTTLVSGISGQLYKQFALTIAASTILSGFNSLTLTPALCALMLQPTKPSKFLLYKGFNHLYDKTQGVYDKMVSYLLKRPSAAIISYAVFTLIAVLLFAKWPSTFIPEEDDGYFLAVAQLPPASSLERTQDVGKQINAILDGYPEVKDYIGISGFSIMGGGEQSNAATYFIVLKNWDERKGKKHTAASVVQRFNMEAYSIQEAEIFAMVPPAIPGLGATGGLQLQLEDRHNLGATEMQQAVGTLMENYRNYPALASVSSQYQANVPQYFLNIDRDKVQLMGIPLNSVFTTLGYYMGEAYVNDYVQFGHIYQVKLGAGDNAQRVIDDVLKLSVPNASGEMVPFSSFTHVDEQLGMDQINRYNMYSTAAITCNVAPGSSSGEAIKQMESLIKAQLGNEFGYEWTSVAYQETQAGTTTTIVFVMALLVAFLVLAAQYESWTSPVAAVMGLPVALLGAMLGCYAMGTPVSIYTQIGIILLVALSAKNGILIVEFARDFRAQGNSIRDAAFQAGHIRLRPILMTSLAFVLGVMPLLFATGAGAGSRIALGAAVVFGMALNTLLATVYIPNFYELMQKLQEKFSSKKGSSLL</sequence>
<dbReference type="SUPFAM" id="SSF82714">
    <property type="entry name" value="Multidrug efflux transporter AcrB TolC docking domain, DN and DC subdomains"/>
    <property type="match status" value="2"/>
</dbReference>
<feature type="domain" description="SSD" evidence="10">
    <location>
        <begin position="373"/>
        <end position="498"/>
    </location>
</feature>
<keyword evidence="3" id="KW-0813">Transport</keyword>
<dbReference type="STRING" id="763034.HMPREF9446_00038"/>
<keyword evidence="6 9" id="KW-0812">Transmembrane</keyword>
<feature type="transmembrane region" description="Helical" evidence="9">
    <location>
        <begin position="924"/>
        <end position="944"/>
    </location>
</feature>
<keyword evidence="5" id="KW-0997">Cell inner membrane</keyword>
<feature type="transmembrane region" description="Helical" evidence="9">
    <location>
        <begin position="998"/>
        <end position="1019"/>
    </location>
</feature>
<dbReference type="AlphaFoldDB" id="F3PMV2"/>
<evidence type="ECO:0000256" key="6">
    <source>
        <dbReference type="ARBA" id="ARBA00022692"/>
    </source>
</evidence>
<dbReference type="InterPro" id="IPR001036">
    <property type="entry name" value="Acrflvin-R"/>
</dbReference>
<feature type="transmembrane region" description="Helical" evidence="9">
    <location>
        <begin position="12"/>
        <end position="34"/>
    </location>
</feature>
<gene>
    <name evidence="11" type="ORF">HMPREF9446_00038</name>
</gene>